<dbReference type="STRING" id="1086013.SAMN05421774_106246"/>
<evidence type="ECO:0000313" key="3">
    <source>
        <dbReference type="EMBL" id="SIT15419.1"/>
    </source>
</evidence>
<feature type="binding site" evidence="2">
    <location>
        <position position="60"/>
    </location>
    <ligand>
        <name>Zn(2+)</name>
        <dbReference type="ChEBI" id="CHEBI:29105"/>
        <label>2</label>
    </ligand>
</feature>
<dbReference type="Pfam" id="PF04951">
    <property type="entry name" value="Peptidase_M55"/>
    <property type="match status" value="1"/>
</dbReference>
<dbReference type="OrthoDB" id="9785420at2"/>
<keyword evidence="3" id="KW-0645">Protease</keyword>
<proteinExistence type="predicted"/>
<dbReference type="RefSeq" id="WP_076532864.1">
    <property type="nucleotide sequence ID" value="NZ_BMEH01000006.1"/>
</dbReference>
<dbReference type="InterPro" id="IPR036177">
    <property type="entry name" value="Peptidase_M55_sf"/>
</dbReference>
<dbReference type="Gene3D" id="3.30.1360.130">
    <property type="entry name" value="Dipeptide transport protein"/>
    <property type="match status" value="1"/>
</dbReference>
<dbReference type="Proteomes" id="UP000186141">
    <property type="component" value="Unassembled WGS sequence"/>
</dbReference>
<dbReference type="GO" id="GO:0046872">
    <property type="term" value="F:metal ion binding"/>
    <property type="evidence" value="ECO:0007669"/>
    <property type="project" value="UniProtKB-KW"/>
</dbReference>
<evidence type="ECO:0000256" key="2">
    <source>
        <dbReference type="PIRSR" id="PIRSR015853-2"/>
    </source>
</evidence>
<dbReference type="InterPro" id="IPR007035">
    <property type="entry name" value="Peptidase_M55"/>
</dbReference>
<dbReference type="EMBL" id="FTOT01000006">
    <property type="protein sequence ID" value="SIT15419.1"/>
    <property type="molecule type" value="Genomic_DNA"/>
</dbReference>
<gene>
    <name evidence="3" type="ORF">SAMN05421774_106246</name>
</gene>
<feature type="binding site" evidence="2">
    <location>
        <position position="135"/>
    </location>
    <ligand>
        <name>Zn(2+)</name>
        <dbReference type="ChEBI" id="CHEBI:29105"/>
        <label>2</label>
    </ligand>
</feature>
<keyword evidence="2" id="KW-0479">Metal-binding</keyword>
<dbReference type="SUPFAM" id="SSF63992">
    <property type="entry name" value="Dipeptide transport protein"/>
    <property type="match status" value="1"/>
</dbReference>
<reference evidence="3 4" key="1">
    <citation type="submission" date="2017-01" db="EMBL/GenBank/DDBJ databases">
        <authorList>
            <person name="Mah S.A."/>
            <person name="Swanson W.J."/>
            <person name="Moy G.W."/>
            <person name="Vacquier V.D."/>
        </authorList>
    </citation>
    <scope>NUCLEOTIDE SEQUENCE [LARGE SCALE GENOMIC DNA]</scope>
    <source>
        <strain evidence="3 4">DSM 26375</strain>
    </source>
</reference>
<feature type="binding site" evidence="2">
    <location>
        <position position="8"/>
    </location>
    <ligand>
        <name>Zn(2+)</name>
        <dbReference type="ChEBI" id="CHEBI:29105"/>
        <label>1</label>
    </ligand>
</feature>
<evidence type="ECO:0000313" key="4">
    <source>
        <dbReference type="Proteomes" id="UP000186141"/>
    </source>
</evidence>
<dbReference type="AlphaFoldDB" id="A0A1N7PYB4"/>
<keyword evidence="3" id="KW-0031">Aminopeptidase</keyword>
<feature type="binding site" evidence="2">
    <location>
        <position position="8"/>
    </location>
    <ligand>
        <name>Zn(2+)</name>
        <dbReference type="ChEBI" id="CHEBI:29105"/>
        <label>2</label>
    </ligand>
</feature>
<accession>A0A1N7PYB4</accession>
<dbReference type="PIRSF" id="PIRSF015853">
    <property type="entry name" value="Pep_DppA"/>
    <property type="match status" value="1"/>
</dbReference>
<protein>
    <submittedName>
        <fullName evidence="3">D-aminopeptidase DppA. Metallo peptidase. MEROPS family M55</fullName>
    </submittedName>
</protein>
<keyword evidence="3" id="KW-0378">Hydrolase</keyword>
<feature type="active site" description="Nucleophile" evidence="1">
    <location>
        <position position="117"/>
    </location>
</feature>
<feature type="binding site" evidence="2">
    <location>
        <position position="10"/>
    </location>
    <ligand>
        <name>Zn(2+)</name>
        <dbReference type="ChEBI" id="CHEBI:29105"/>
        <label>1</label>
    </ligand>
</feature>
<dbReference type="CDD" id="cd08770">
    <property type="entry name" value="DAP_dppA_3"/>
    <property type="match status" value="1"/>
</dbReference>
<dbReference type="Gene3D" id="3.40.50.10780">
    <property type="entry name" value="Dipeptide transport protein"/>
    <property type="match status" value="1"/>
</dbReference>
<dbReference type="InterPro" id="IPR027476">
    <property type="entry name" value="DppA_N"/>
</dbReference>
<keyword evidence="2" id="KW-0862">Zinc</keyword>
<dbReference type="GO" id="GO:0004177">
    <property type="term" value="F:aminopeptidase activity"/>
    <property type="evidence" value="ECO:0007669"/>
    <property type="project" value="UniProtKB-KW"/>
</dbReference>
<evidence type="ECO:0000256" key="1">
    <source>
        <dbReference type="PIRSR" id="PIRSR015853-1"/>
    </source>
</evidence>
<organism evidence="3 4">
    <name type="scientific">Gemmobacter megaterium</name>
    <dbReference type="NCBI Taxonomy" id="1086013"/>
    <lineage>
        <taxon>Bacteria</taxon>
        <taxon>Pseudomonadati</taxon>
        <taxon>Pseudomonadota</taxon>
        <taxon>Alphaproteobacteria</taxon>
        <taxon>Rhodobacterales</taxon>
        <taxon>Paracoccaceae</taxon>
        <taxon>Gemmobacter</taxon>
    </lineage>
</organism>
<keyword evidence="4" id="KW-1185">Reference proteome</keyword>
<name>A0A1N7PYB4_9RHOB</name>
<feature type="binding site" evidence="2">
    <location>
        <position position="105"/>
    </location>
    <ligand>
        <name>Zn(2+)</name>
        <dbReference type="ChEBI" id="CHEBI:29105"/>
        <label>2</label>
    </ligand>
</feature>
<sequence length="266" mass="28486">MKVFISADIEGTAGIATWSEADRNHPDYPQFRDLMTAEVVAACEGARAAGATEVVVKDAHDSGRNLMIDQLPEYVRVIRNWPGHPDSMMFGLAGDFAAAIYTGYHSKAGTEANPLAHTSNLRISRLILNGEVASEFTVNALCAAGYGVPSAFIAGDAGICADARAMVPGIGTVETLEGFGPATISLAPARARAAIRNGVERALQGTLASRMPQKAPHYEVVVEYVNPVDAYRASWYPGARAHGPRAVAYEANEFFEIQRALRFMNS</sequence>